<feature type="transmembrane region" description="Helical" evidence="12">
    <location>
        <begin position="203"/>
        <end position="225"/>
    </location>
</feature>
<dbReference type="GO" id="GO:0009986">
    <property type="term" value="C:cell surface"/>
    <property type="evidence" value="ECO:0007669"/>
    <property type="project" value="TreeGrafter"/>
</dbReference>
<feature type="compositionally biased region" description="Polar residues" evidence="11">
    <location>
        <begin position="29"/>
        <end position="44"/>
    </location>
</feature>
<keyword evidence="6" id="KW-0732">Signal</keyword>
<dbReference type="GO" id="GO:0008277">
    <property type="term" value="P:regulation of G protein-coupled receptor signaling pathway"/>
    <property type="evidence" value="ECO:0007669"/>
    <property type="project" value="InterPro"/>
</dbReference>
<protein>
    <recommendedName>
        <fullName evidence="15">Receptor activity modifying protein 1</fullName>
    </recommendedName>
</protein>
<comment type="caution">
    <text evidence="13">The sequence shown here is derived from an EMBL/GenBank/DDBJ whole genome shotgun (WGS) entry which is preliminary data.</text>
</comment>
<keyword evidence="14" id="KW-1185">Reference proteome</keyword>
<evidence type="ECO:0000256" key="6">
    <source>
        <dbReference type="ARBA" id="ARBA00022729"/>
    </source>
</evidence>
<evidence type="ECO:0000256" key="1">
    <source>
        <dbReference type="ARBA" id="ARBA00004251"/>
    </source>
</evidence>
<dbReference type="GO" id="GO:0031623">
    <property type="term" value="P:receptor internalization"/>
    <property type="evidence" value="ECO:0007669"/>
    <property type="project" value="TreeGrafter"/>
</dbReference>
<accession>A0AAW0PUR1</accession>
<sequence>MRPRGPSSALLFTLRKAALPGNGNRRSAPVSQSSYNRHQLTSGRHQNRHVSAFLSEVSLLRSKQGHLRTSRAAVQTVSVHYRLHSFLMLRTLSSLLLLLCFCCGVRGSGSQLVVLPCDRPLFEHQLELCLSEFNQTLERSPFRQSCVWPNVKPSYYILQQCVEHWSKASWCNGVGSLIDRFFMNVHVTYFSECGRIKDPPVTVLLLMVAPLILCTLVLPVVCVRLTTKIHN</sequence>
<name>A0AAW0PUR1_9GOBI</name>
<dbReference type="InterPro" id="IPR038126">
    <property type="entry name" value="RAMP_sf"/>
</dbReference>
<evidence type="ECO:0000256" key="7">
    <source>
        <dbReference type="ARBA" id="ARBA00022989"/>
    </source>
</evidence>
<dbReference type="Gene3D" id="1.10.150.510">
    <property type="entry name" value="Receptor activity modifying family"/>
    <property type="match status" value="1"/>
</dbReference>
<dbReference type="Pfam" id="PF04901">
    <property type="entry name" value="RAMP"/>
    <property type="match status" value="1"/>
</dbReference>
<dbReference type="GO" id="GO:0006816">
    <property type="term" value="P:calcium ion transport"/>
    <property type="evidence" value="ECO:0007669"/>
    <property type="project" value="TreeGrafter"/>
</dbReference>
<evidence type="ECO:0000256" key="4">
    <source>
        <dbReference type="ARBA" id="ARBA00022475"/>
    </source>
</evidence>
<dbReference type="PANTHER" id="PTHR14076">
    <property type="entry name" value="RECEPTOR ACTIVITY MODIFYING PROTEIN RAMP"/>
    <property type="match status" value="1"/>
</dbReference>
<dbReference type="GO" id="GO:0072659">
    <property type="term" value="P:protein localization to plasma membrane"/>
    <property type="evidence" value="ECO:0007669"/>
    <property type="project" value="TreeGrafter"/>
</dbReference>
<keyword evidence="5 12" id="KW-0812">Transmembrane</keyword>
<gene>
    <name evidence="13" type="ORF">WMY93_002219</name>
</gene>
<feature type="region of interest" description="Disordered" evidence="11">
    <location>
        <begin position="19"/>
        <end position="44"/>
    </location>
</feature>
<keyword evidence="9" id="KW-1015">Disulfide bond</keyword>
<dbReference type="GO" id="GO:0007186">
    <property type="term" value="P:G protein-coupled receptor signaling pathway"/>
    <property type="evidence" value="ECO:0007669"/>
    <property type="project" value="TreeGrafter"/>
</dbReference>
<dbReference type="GO" id="GO:0015026">
    <property type="term" value="F:coreceptor activity"/>
    <property type="evidence" value="ECO:0007669"/>
    <property type="project" value="InterPro"/>
</dbReference>
<evidence type="ECO:0008006" key="15">
    <source>
        <dbReference type="Google" id="ProtNLM"/>
    </source>
</evidence>
<keyword evidence="3" id="KW-0813">Transport</keyword>
<proteinExistence type="inferred from homology"/>
<evidence type="ECO:0000256" key="10">
    <source>
        <dbReference type="ARBA" id="ARBA00023170"/>
    </source>
</evidence>
<dbReference type="AlphaFoldDB" id="A0AAW0PUR1"/>
<dbReference type="InterPro" id="IPR006985">
    <property type="entry name" value="RAMP"/>
</dbReference>
<evidence type="ECO:0000256" key="3">
    <source>
        <dbReference type="ARBA" id="ARBA00022448"/>
    </source>
</evidence>
<organism evidence="13 14">
    <name type="scientific">Mugilogobius chulae</name>
    <name type="common">yellowstripe goby</name>
    <dbReference type="NCBI Taxonomy" id="88201"/>
    <lineage>
        <taxon>Eukaryota</taxon>
        <taxon>Metazoa</taxon>
        <taxon>Chordata</taxon>
        <taxon>Craniata</taxon>
        <taxon>Vertebrata</taxon>
        <taxon>Euteleostomi</taxon>
        <taxon>Actinopterygii</taxon>
        <taxon>Neopterygii</taxon>
        <taxon>Teleostei</taxon>
        <taxon>Neoteleostei</taxon>
        <taxon>Acanthomorphata</taxon>
        <taxon>Gobiaria</taxon>
        <taxon>Gobiiformes</taxon>
        <taxon>Gobioidei</taxon>
        <taxon>Gobiidae</taxon>
        <taxon>Gobionellinae</taxon>
        <taxon>Mugilogobius</taxon>
    </lineage>
</organism>
<evidence type="ECO:0000256" key="8">
    <source>
        <dbReference type="ARBA" id="ARBA00023136"/>
    </source>
</evidence>
<keyword evidence="8 12" id="KW-0472">Membrane</keyword>
<dbReference type="GO" id="GO:0006886">
    <property type="term" value="P:intracellular protein transport"/>
    <property type="evidence" value="ECO:0007669"/>
    <property type="project" value="InterPro"/>
</dbReference>
<evidence type="ECO:0000256" key="9">
    <source>
        <dbReference type="ARBA" id="ARBA00023157"/>
    </source>
</evidence>
<evidence type="ECO:0000313" key="14">
    <source>
        <dbReference type="Proteomes" id="UP001460270"/>
    </source>
</evidence>
<evidence type="ECO:0000313" key="13">
    <source>
        <dbReference type="EMBL" id="KAK7938893.1"/>
    </source>
</evidence>
<comment type="subcellular location">
    <subcellularLocation>
        <location evidence="1">Cell membrane</location>
        <topology evidence="1">Single-pass type I membrane protein</topology>
    </subcellularLocation>
</comment>
<dbReference type="GO" id="GO:0043235">
    <property type="term" value="C:receptor complex"/>
    <property type="evidence" value="ECO:0007669"/>
    <property type="project" value="TreeGrafter"/>
</dbReference>
<evidence type="ECO:0000256" key="2">
    <source>
        <dbReference type="ARBA" id="ARBA00007087"/>
    </source>
</evidence>
<evidence type="ECO:0000256" key="5">
    <source>
        <dbReference type="ARBA" id="ARBA00022692"/>
    </source>
</evidence>
<dbReference type="EMBL" id="JBBPFD010000002">
    <property type="protein sequence ID" value="KAK7938893.1"/>
    <property type="molecule type" value="Genomic_DNA"/>
</dbReference>
<dbReference type="Proteomes" id="UP001460270">
    <property type="component" value="Unassembled WGS sequence"/>
</dbReference>
<dbReference type="PANTHER" id="PTHR14076:SF7">
    <property type="entry name" value="RECEPTOR ACTIVITY-MODIFYING PROTEIN 1-LIKE"/>
    <property type="match status" value="1"/>
</dbReference>
<evidence type="ECO:0000256" key="11">
    <source>
        <dbReference type="SAM" id="MobiDB-lite"/>
    </source>
</evidence>
<keyword evidence="7 12" id="KW-1133">Transmembrane helix</keyword>
<dbReference type="GO" id="GO:0032870">
    <property type="term" value="P:cellular response to hormone stimulus"/>
    <property type="evidence" value="ECO:0007669"/>
    <property type="project" value="TreeGrafter"/>
</dbReference>
<keyword evidence="4" id="KW-1003">Cell membrane</keyword>
<dbReference type="GO" id="GO:0005886">
    <property type="term" value="C:plasma membrane"/>
    <property type="evidence" value="ECO:0007669"/>
    <property type="project" value="UniProtKB-SubCell"/>
</dbReference>
<comment type="similarity">
    <text evidence="2">Belongs to the RAMP family.</text>
</comment>
<reference evidence="14" key="1">
    <citation type="submission" date="2024-04" db="EMBL/GenBank/DDBJ databases">
        <title>Salinicola lusitanus LLJ914,a marine bacterium isolated from the Okinawa Trough.</title>
        <authorList>
            <person name="Li J."/>
        </authorList>
    </citation>
    <scope>NUCLEOTIDE SEQUENCE [LARGE SCALE GENOMIC DNA]</scope>
</reference>
<evidence type="ECO:0000256" key="12">
    <source>
        <dbReference type="SAM" id="Phobius"/>
    </source>
</evidence>
<keyword evidence="10" id="KW-0675">Receptor</keyword>